<proteinExistence type="predicted"/>
<dbReference type="Proteomes" id="UP000315589">
    <property type="component" value="Unassembled WGS sequence"/>
</dbReference>
<comment type="caution">
    <text evidence="1">The sequence shown here is derived from an EMBL/GenBank/DDBJ whole genome shotgun (WGS) entry which is preliminary data.</text>
</comment>
<feature type="non-terminal residue" evidence="1">
    <location>
        <position position="101"/>
    </location>
</feature>
<sequence length="101" mass="12248">MKDENKKQRIEIWELAQMLVESKISTDYFNKFNNQMEKIIGGEIDEKKRHRYTLEYLVFDLFTDHACFILAFGHEKALLLFETYSVNILCEFIKIRRKIEH</sequence>
<reference evidence="1 2" key="1">
    <citation type="submission" date="2017-07" db="EMBL/GenBank/DDBJ databases">
        <title>Mechanisms for carbon and nitrogen cycling indicate functional differentiation within the Candidate Phyla Radiation.</title>
        <authorList>
            <person name="Danczak R.E."/>
            <person name="Johnston M.D."/>
            <person name="Kenah C."/>
            <person name="Slattery M."/>
            <person name="Wrighton K.C."/>
            <person name="Wilkins M.J."/>
        </authorList>
    </citation>
    <scope>NUCLEOTIDE SEQUENCE [LARGE SCALE GENOMIC DNA]</scope>
    <source>
        <strain evidence="1">Licking1014_85</strain>
    </source>
</reference>
<dbReference type="EMBL" id="VMGI01000061">
    <property type="protein sequence ID" value="TSC92438.1"/>
    <property type="molecule type" value="Genomic_DNA"/>
</dbReference>
<evidence type="ECO:0000313" key="2">
    <source>
        <dbReference type="Proteomes" id="UP000315589"/>
    </source>
</evidence>
<dbReference type="AlphaFoldDB" id="A0A554LHV2"/>
<protein>
    <submittedName>
        <fullName evidence="1">Uncharacterized protein</fullName>
    </submittedName>
</protein>
<gene>
    <name evidence="1" type="ORF">CEN91_450</name>
</gene>
<name>A0A554LHV2_9BACT</name>
<organism evidence="1 2">
    <name type="scientific">Candidatus Berkelbacteria bacterium Licking1014_85</name>
    <dbReference type="NCBI Taxonomy" id="2017148"/>
    <lineage>
        <taxon>Bacteria</taxon>
        <taxon>Candidatus Berkelbacteria</taxon>
    </lineage>
</organism>
<evidence type="ECO:0000313" key="1">
    <source>
        <dbReference type="EMBL" id="TSC92438.1"/>
    </source>
</evidence>
<accession>A0A554LHV2</accession>